<dbReference type="RefSeq" id="WP_254010888.1">
    <property type="nucleotide sequence ID" value="NZ_JAMZMM010000038.1"/>
</dbReference>
<evidence type="ECO:0000256" key="7">
    <source>
        <dbReference type="PROSITE-ProRule" id="PRU01091"/>
    </source>
</evidence>
<name>A0AAE3KR68_9CYAN</name>
<dbReference type="Pfam" id="PF00072">
    <property type="entry name" value="Response_reg"/>
    <property type="match status" value="1"/>
</dbReference>
<evidence type="ECO:0000256" key="1">
    <source>
        <dbReference type="ARBA" id="ARBA00022553"/>
    </source>
</evidence>
<dbReference type="Gene3D" id="3.40.50.2300">
    <property type="match status" value="1"/>
</dbReference>
<evidence type="ECO:0000256" key="4">
    <source>
        <dbReference type="ARBA" id="ARBA00023125"/>
    </source>
</evidence>
<dbReference type="SMART" id="SM00862">
    <property type="entry name" value="Trans_reg_C"/>
    <property type="match status" value="1"/>
</dbReference>
<dbReference type="Pfam" id="PF00486">
    <property type="entry name" value="Trans_reg_C"/>
    <property type="match status" value="1"/>
</dbReference>
<proteinExistence type="predicted"/>
<reference evidence="10" key="1">
    <citation type="submission" date="2022-06" db="EMBL/GenBank/DDBJ databases">
        <title>New cyanobacteria of genus Symplocastrum in benthos of Lake Baikal.</title>
        <authorList>
            <person name="Sorokovikova E."/>
            <person name="Tikhonova I."/>
            <person name="Krasnopeev A."/>
            <person name="Evseev P."/>
            <person name="Gladkikh A."/>
            <person name="Belykh O."/>
        </authorList>
    </citation>
    <scope>NUCLEOTIDE SEQUENCE</scope>
    <source>
        <strain evidence="10">BBK-W-15</strain>
    </source>
</reference>
<dbReference type="InterPro" id="IPR001789">
    <property type="entry name" value="Sig_transdc_resp-reg_receiver"/>
</dbReference>
<dbReference type="SUPFAM" id="SSF52172">
    <property type="entry name" value="CheY-like"/>
    <property type="match status" value="1"/>
</dbReference>
<dbReference type="GO" id="GO:0005829">
    <property type="term" value="C:cytosol"/>
    <property type="evidence" value="ECO:0007669"/>
    <property type="project" value="TreeGrafter"/>
</dbReference>
<evidence type="ECO:0000313" key="10">
    <source>
        <dbReference type="EMBL" id="MCP2728087.1"/>
    </source>
</evidence>
<dbReference type="PANTHER" id="PTHR48111:SF15">
    <property type="entry name" value="OMPR SUBFAMILY"/>
    <property type="match status" value="1"/>
</dbReference>
<dbReference type="FunFam" id="3.40.50.2300:FF:000002">
    <property type="entry name" value="DNA-binding response regulator PhoP"/>
    <property type="match status" value="1"/>
</dbReference>
<feature type="modified residue" description="4-aspartylphosphate" evidence="6">
    <location>
        <position position="51"/>
    </location>
</feature>
<dbReference type="GO" id="GO:0032993">
    <property type="term" value="C:protein-DNA complex"/>
    <property type="evidence" value="ECO:0007669"/>
    <property type="project" value="TreeGrafter"/>
</dbReference>
<feature type="domain" description="OmpR/PhoB-type" evidence="9">
    <location>
        <begin position="124"/>
        <end position="223"/>
    </location>
</feature>
<dbReference type="PANTHER" id="PTHR48111">
    <property type="entry name" value="REGULATOR OF RPOS"/>
    <property type="match status" value="1"/>
</dbReference>
<dbReference type="InterPro" id="IPR039420">
    <property type="entry name" value="WalR-like"/>
</dbReference>
<dbReference type="Proteomes" id="UP001204953">
    <property type="component" value="Unassembled WGS sequence"/>
</dbReference>
<dbReference type="PROSITE" id="PS51755">
    <property type="entry name" value="OMPR_PHOB"/>
    <property type="match status" value="1"/>
</dbReference>
<dbReference type="PROSITE" id="PS50110">
    <property type="entry name" value="RESPONSE_REGULATORY"/>
    <property type="match status" value="1"/>
</dbReference>
<dbReference type="SMART" id="SM00448">
    <property type="entry name" value="REC"/>
    <property type="match status" value="1"/>
</dbReference>
<dbReference type="InterPro" id="IPR011006">
    <property type="entry name" value="CheY-like_superfamily"/>
</dbReference>
<keyword evidence="2" id="KW-0902">Two-component regulatory system</keyword>
<dbReference type="AlphaFoldDB" id="A0AAE3KR68"/>
<evidence type="ECO:0000256" key="5">
    <source>
        <dbReference type="ARBA" id="ARBA00023163"/>
    </source>
</evidence>
<feature type="domain" description="Response regulatory" evidence="8">
    <location>
        <begin position="2"/>
        <end position="116"/>
    </location>
</feature>
<feature type="DNA-binding region" description="OmpR/PhoB-type" evidence="7">
    <location>
        <begin position="124"/>
        <end position="223"/>
    </location>
</feature>
<organism evidence="10 11">
    <name type="scientific">Limnofasciculus baicalensis BBK-W-15</name>
    <dbReference type="NCBI Taxonomy" id="2699891"/>
    <lineage>
        <taxon>Bacteria</taxon>
        <taxon>Bacillati</taxon>
        <taxon>Cyanobacteriota</taxon>
        <taxon>Cyanophyceae</taxon>
        <taxon>Coleofasciculales</taxon>
        <taxon>Coleofasciculaceae</taxon>
        <taxon>Limnofasciculus</taxon>
        <taxon>Limnofasciculus baicalensis</taxon>
    </lineage>
</organism>
<keyword evidence="5" id="KW-0804">Transcription</keyword>
<evidence type="ECO:0000259" key="9">
    <source>
        <dbReference type="PROSITE" id="PS51755"/>
    </source>
</evidence>
<keyword evidence="11" id="KW-1185">Reference proteome</keyword>
<comment type="caution">
    <text evidence="10">The sequence shown here is derived from an EMBL/GenBank/DDBJ whole genome shotgun (WGS) entry which is preliminary data.</text>
</comment>
<dbReference type="GO" id="GO:0000976">
    <property type="term" value="F:transcription cis-regulatory region binding"/>
    <property type="evidence" value="ECO:0007669"/>
    <property type="project" value="TreeGrafter"/>
</dbReference>
<evidence type="ECO:0000256" key="6">
    <source>
        <dbReference type="PROSITE-ProRule" id="PRU00169"/>
    </source>
</evidence>
<gene>
    <name evidence="10" type="ORF">NJ959_06305</name>
</gene>
<dbReference type="CDD" id="cd19935">
    <property type="entry name" value="REC_OmpR_CusR-like"/>
    <property type="match status" value="1"/>
</dbReference>
<dbReference type="CDD" id="cd00383">
    <property type="entry name" value="trans_reg_C"/>
    <property type="match status" value="1"/>
</dbReference>
<sequence length="227" mass="25579">MKILLVEDDTSLAEVLAEAMATQRYIVDTASDGESGWKQAINCDYDLVVLDVMLPKLDGIGLCKRVRTSGHRMPILMVTARDTSTDKVMGLDAGADDYMIKPVDIPEFLARIRALLRRGNTSAPQILQWGDLSLNPATYEVRYKDEKLRVTPKEFSLLELFIRHGRQIMSRGTIIEHIWSFDNSPREETIKVHIKSLRQKLKSIGAPDNLIETVHGVGYRLKSLTGK</sequence>
<evidence type="ECO:0000259" key="8">
    <source>
        <dbReference type="PROSITE" id="PS50110"/>
    </source>
</evidence>
<keyword evidence="3" id="KW-0805">Transcription regulation</keyword>
<evidence type="ECO:0000256" key="3">
    <source>
        <dbReference type="ARBA" id="ARBA00023015"/>
    </source>
</evidence>
<dbReference type="GO" id="GO:0006355">
    <property type="term" value="P:regulation of DNA-templated transcription"/>
    <property type="evidence" value="ECO:0007669"/>
    <property type="project" value="InterPro"/>
</dbReference>
<dbReference type="Gene3D" id="1.10.10.10">
    <property type="entry name" value="Winged helix-like DNA-binding domain superfamily/Winged helix DNA-binding domain"/>
    <property type="match status" value="1"/>
</dbReference>
<protein>
    <submittedName>
        <fullName evidence="10">Response regulator transcription factor</fullName>
    </submittedName>
</protein>
<dbReference type="InterPro" id="IPR001867">
    <property type="entry name" value="OmpR/PhoB-type_DNA-bd"/>
</dbReference>
<dbReference type="Gene3D" id="6.10.250.690">
    <property type="match status" value="1"/>
</dbReference>
<accession>A0AAE3KR68</accession>
<keyword evidence="4 7" id="KW-0238">DNA-binding</keyword>
<dbReference type="InterPro" id="IPR036388">
    <property type="entry name" value="WH-like_DNA-bd_sf"/>
</dbReference>
<dbReference type="GO" id="GO:0000156">
    <property type="term" value="F:phosphorelay response regulator activity"/>
    <property type="evidence" value="ECO:0007669"/>
    <property type="project" value="TreeGrafter"/>
</dbReference>
<dbReference type="EMBL" id="JAMZMM010000038">
    <property type="protein sequence ID" value="MCP2728087.1"/>
    <property type="molecule type" value="Genomic_DNA"/>
</dbReference>
<keyword evidence="1 6" id="KW-0597">Phosphoprotein</keyword>
<evidence type="ECO:0000256" key="2">
    <source>
        <dbReference type="ARBA" id="ARBA00023012"/>
    </source>
</evidence>
<evidence type="ECO:0000313" key="11">
    <source>
        <dbReference type="Proteomes" id="UP001204953"/>
    </source>
</evidence>